<keyword evidence="2" id="KW-0813">Transport</keyword>
<dbReference type="InterPro" id="IPR005829">
    <property type="entry name" value="Sugar_transporter_CS"/>
</dbReference>
<dbReference type="CDD" id="cd17321">
    <property type="entry name" value="MFS_MMR_MDR_like"/>
    <property type="match status" value="1"/>
</dbReference>
<dbReference type="PANTHER" id="PTHR42718:SF46">
    <property type="entry name" value="BLR6921 PROTEIN"/>
    <property type="match status" value="1"/>
</dbReference>
<feature type="transmembrane region" description="Helical" evidence="7">
    <location>
        <begin position="83"/>
        <end position="101"/>
    </location>
</feature>
<protein>
    <submittedName>
        <fullName evidence="9">MFS transporter</fullName>
    </submittedName>
</protein>
<feature type="domain" description="Major facilitator superfamily (MFS) profile" evidence="8">
    <location>
        <begin position="17"/>
        <end position="467"/>
    </location>
</feature>
<dbReference type="PANTHER" id="PTHR42718">
    <property type="entry name" value="MAJOR FACILITATOR SUPERFAMILY MULTIDRUG TRANSPORTER MFSC"/>
    <property type="match status" value="1"/>
</dbReference>
<dbReference type="PROSITE" id="PS00216">
    <property type="entry name" value="SUGAR_TRANSPORT_1"/>
    <property type="match status" value="1"/>
</dbReference>
<evidence type="ECO:0000256" key="7">
    <source>
        <dbReference type="SAM" id="Phobius"/>
    </source>
</evidence>
<keyword evidence="3" id="KW-1003">Cell membrane</keyword>
<dbReference type="AlphaFoldDB" id="A0A6G7XIS4"/>
<feature type="transmembrane region" description="Helical" evidence="7">
    <location>
        <begin position="228"/>
        <end position="251"/>
    </location>
</feature>
<keyword evidence="4 7" id="KW-0812">Transmembrane</keyword>
<name>A0A6G7XIS4_9MICO</name>
<evidence type="ECO:0000256" key="2">
    <source>
        <dbReference type="ARBA" id="ARBA00022448"/>
    </source>
</evidence>
<feature type="transmembrane region" description="Helical" evidence="7">
    <location>
        <begin position="203"/>
        <end position="222"/>
    </location>
</feature>
<feature type="transmembrane region" description="Helical" evidence="7">
    <location>
        <begin position="113"/>
        <end position="133"/>
    </location>
</feature>
<accession>A0A6G7XIS4</accession>
<dbReference type="Pfam" id="PF07690">
    <property type="entry name" value="MFS_1"/>
    <property type="match status" value="2"/>
</dbReference>
<proteinExistence type="predicted"/>
<feature type="transmembrane region" description="Helical" evidence="7">
    <location>
        <begin position="443"/>
        <end position="462"/>
    </location>
</feature>
<sequence length="490" mass="50768">MKTAISPPLFSSRERIILFVLLTSQFMLSLDFSIVTVALPALGKDLGIATSDLQWVVTIFALASTSLILVMGRIAERFGRKHLFLIGMALLTVASTMGGLAQSAEILLTARALQGIAIAITTPTVLGLLTASFAEGPLRTKALSYNGLLLTLGFSAGSLLGGALTDLLGWRFTFFINVPIGVAVFVLALALVRKDSPASATRVDLPGAVVITAALVAFVLWLREIETGGIASLTSGLLIASAVALFAVFGLIERNRAHPLVQVALLARPSVFVGNLGGIVTVSMETAKAFLLTLYLQQVLHLSPLLTGLALGVLGVGCIIGSFAASSLINRWGAATTLTAGLALQGVTALTLVLLGQDLTSGFTHILVATFIGGFGHLLAVVAYSVVGTSGLSSTQQGTAASIIGMSFQIGMLVGIPVISILAFAGGDSHVLATGDTLNALRFGFAADAVFTLVAAAVVLIYRITATRVRPIDAGEQDQHSPHELVEVTN</sequence>
<dbReference type="KEGG" id="lvi:G7068_14465"/>
<evidence type="ECO:0000256" key="4">
    <source>
        <dbReference type="ARBA" id="ARBA00022692"/>
    </source>
</evidence>
<dbReference type="InterPro" id="IPR011701">
    <property type="entry name" value="MFS"/>
</dbReference>
<dbReference type="InterPro" id="IPR020846">
    <property type="entry name" value="MFS_dom"/>
</dbReference>
<evidence type="ECO:0000256" key="1">
    <source>
        <dbReference type="ARBA" id="ARBA00004651"/>
    </source>
</evidence>
<dbReference type="PROSITE" id="PS50850">
    <property type="entry name" value="MFS"/>
    <property type="match status" value="1"/>
</dbReference>
<evidence type="ECO:0000313" key="10">
    <source>
        <dbReference type="Proteomes" id="UP000502677"/>
    </source>
</evidence>
<reference evidence="9 10" key="1">
    <citation type="submission" date="2020-03" db="EMBL/GenBank/DDBJ databases">
        <title>Leucobacter sp. nov., isolated from beetles.</title>
        <authorList>
            <person name="Hyun D.-W."/>
            <person name="Bae J.-W."/>
        </authorList>
    </citation>
    <scope>NUCLEOTIDE SEQUENCE [LARGE SCALE GENOMIC DNA]</scope>
    <source>
        <strain evidence="9 10">HDW9C</strain>
    </source>
</reference>
<feature type="transmembrane region" description="Helical" evidence="7">
    <location>
        <begin position="53"/>
        <end position="71"/>
    </location>
</feature>
<evidence type="ECO:0000256" key="3">
    <source>
        <dbReference type="ARBA" id="ARBA00022475"/>
    </source>
</evidence>
<gene>
    <name evidence="9" type="ORF">G7068_14465</name>
</gene>
<dbReference type="RefSeq" id="WP_166292604.1">
    <property type="nucleotide sequence ID" value="NZ_CP049863.1"/>
</dbReference>
<keyword evidence="5 7" id="KW-1133">Transmembrane helix</keyword>
<evidence type="ECO:0000256" key="6">
    <source>
        <dbReference type="ARBA" id="ARBA00023136"/>
    </source>
</evidence>
<dbReference type="Gene3D" id="1.20.1250.20">
    <property type="entry name" value="MFS general substrate transporter like domains"/>
    <property type="match status" value="1"/>
</dbReference>
<dbReference type="Proteomes" id="UP000502677">
    <property type="component" value="Chromosome"/>
</dbReference>
<feature type="transmembrane region" description="Helical" evidence="7">
    <location>
        <begin position="16"/>
        <end position="41"/>
    </location>
</feature>
<feature type="transmembrane region" description="Helical" evidence="7">
    <location>
        <begin position="332"/>
        <end position="354"/>
    </location>
</feature>
<evidence type="ECO:0000259" key="8">
    <source>
        <dbReference type="PROSITE" id="PS50850"/>
    </source>
</evidence>
<dbReference type="InterPro" id="IPR036259">
    <property type="entry name" value="MFS_trans_sf"/>
</dbReference>
<feature type="transmembrane region" description="Helical" evidence="7">
    <location>
        <begin position="399"/>
        <end position="423"/>
    </location>
</feature>
<dbReference type="GO" id="GO:0022857">
    <property type="term" value="F:transmembrane transporter activity"/>
    <property type="evidence" value="ECO:0007669"/>
    <property type="project" value="InterPro"/>
</dbReference>
<evidence type="ECO:0000256" key="5">
    <source>
        <dbReference type="ARBA" id="ARBA00022989"/>
    </source>
</evidence>
<feature type="transmembrane region" description="Helical" evidence="7">
    <location>
        <begin position="304"/>
        <end position="325"/>
    </location>
</feature>
<dbReference type="GO" id="GO:0005886">
    <property type="term" value="C:plasma membrane"/>
    <property type="evidence" value="ECO:0007669"/>
    <property type="project" value="UniProtKB-SubCell"/>
</dbReference>
<dbReference type="Gene3D" id="1.20.1720.10">
    <property type="entry name" value="Multidrug resistance protein D"/>
    <property type="match status" value="1"/>
</dbReference>
<feature type="transmembrane region" description="Helical" evidence="7">
    <location>
        <begin position="263"/>
        <end position="284"/>
    </location>
</feature>
<keyword evidence="6 7" id="KW-0472">Membrane</keyword>
<comment type="subcellular location">
    <subcellularLocation>
        <location evidence="1">Cell membrane</location>
        <topology evidence="1">Multi-pass membrane protein</topology>
    </subcellularLocation>
</comment>
<organism evidence="9 10">
    <name type="scientific">Leucobacter viscericola</name>
    <dbReference type="NCBI Taxonomy" id="2714935"/>
    <lineage>
        <taxon>Bacteria</taxon>
        <taxon>Bacillati</taxon>
        <taxon>Actinomycetota</taxon>
        <taxon>Actinomycetes</taxon>
        <taxon>Micrococcales</taxon>
        <taxon>Microbacteriaceae</taxon>
        <taxon>Leucobacter</taxon>
    </lineage>
</organism>
<feature type="transmembrane region" description="Helical" evidence="7">
    <location>
        <begin position="366"/>
        <end position="387"/>
    </location>
</feature>
<evidence type="ECO:0000313" key="9">
    <source>
        <dbReference type="EMBL" id="QIK64271.1"/>
    </source>
</evidence>
<dbReference type="SUPFAM" id="SSF103473">
    <property type="entry name" value="MFS general substrate transporter"/>
    <property type="match status" value="1"/>
</dbReference>
<keyword evidence="10" id="KW-1185">Reference proteome</keyword>
<dbReference type="EMBL" id="CP049863">
    <property type="protein sequence ID" value="QIK64271.1"/>
    <property type="molecule type" value="Genomic_DNA"/>
</dbReference>
<feature type="transmembrane region" description="Helical" evidence="7">
    <location>
        <begin position="170"/>
        <end position="191"/>
    </location>
</feature>
<dbReference type="PRINTS" id="PR01036">
    <property type="entry name" value="TCRTETB"/>
</dbReference>
<feature type="transmembrane region" description="Helical" evidence="7">
    <location>
        <begin position="145"/>
        <end position="164"/>
    </location>
</feature>